<comment type="caution">
    <text evidence="2">The sequence shown here is derived from an EMBL/GenBank/DDBJ whole genome shotgun (WGS) entry which is preliminary data.</text>
</comment>
<dbReference type="PANTHER" id="PTHR33165:SF53">
    <property type="entry name" value="OS04G0486300 PROTEIN"/>
    <property type="match status" value="1"/>
</dbReference>
<feature type="region of interest" description="Disordered" evidence="1">
    <location>
        <begin position="67"/>
        <end position="104"/>
    </location>
</feature>
<gene>
    <name evidence="2" type="ORF">BDA96_08G043400</name>
</gene>
<feature type="compositionally biased region" description="Low complexity" evidence="1">
    <location>
        <begin position="67"/>
        <end position="80"/>
    </location>
</feature>
<organism evidence="2 3">
    <name type="scientific">Sorghum bicolor</name>
    <name type="common">Sorghum</name>
    <name type="synonym">Sorghum vulgare</name>
    <dbReference type="NCBI Taxonomy" id="4558"/>
    <lineage>
        <taxon>Eukaryota</taxon>
        <taxon>Viridiplantae</taxon>
        <taxon>Streptophyta</taxon>
        <taxon>Embryophyta</taxon>
        <taxon>Tracheophyta</taxon>
        <taxon>Spermatophyta</taxon>
        <taxon>Magnoliopsida</taxon>
        <taxon>Liliopsida</taxon>
        <taxon>Poales</taxon>
        <taxon>Poaceae</taxon>
        <taxon>PACMAD clade</taxon>
        <taxon>Panicoideae</taxon>
        <taxon>Andropogonodae</taxon>
        <taxon>Andropogoneae</taxon>
        <taxon>Sorghinae</taxon>
        <taxon>Sorghum</taxon>
    </lineage>
</organism>
<evidence type="ECO:0000313" key="3">
    <source>
        <dbReference type="Proteomes" id="UP000807115"/>
    </source>
</evidence>
<protein>
    <submittedName>
        <fullName evidence="2">Uncharacterized protein</fullName>
    </submittedName>
</protein>
<evidence type="ECO:0000256" key="1">
    <source>
        <dbReference type="SAM" id="MobiDB-lite"/>
    </source>
</evidence>
<reference evidence="2" key="2">
    <citation type="submission" date="2020-10" db="EMBL/GenBank/DDBJ databases">
        <authorList>
            <person name="Cooper E.A."/>
            <person name="Brenton Z.W."/>
            <person name="Flinn B.S."/>
            <person name="Jenkins J."/>
            <person name="Shu S."/>
            <person name="Flowers D."/>
            <person name="Luo F."/>
            <person name="Wang Y."/>
            <person name="Xia P."/>
            <person name="Barry K."/>
            <person name="Daum C."/>
            <person name="Lipzen A."/>
            <person name="Yoshinaga Y."/>
            <person name="Schmutz J."/>
            <person name="Saski C."/>
            <person name="Vermerris W."/>
            <person name="Kresovich S."/>
        </authorList>
    </citation>
    <scope>NUCLEOTIDE SEQUENCE</scope>
</reference>
<reference evidence="2" key="1">
    <citation type="journal article" date="2019" name="BMC Genomics">
        <title>A new reference genome for Sorghum bicolor reveals high levels of sequence similarity between sweet and grain genotypes: implications for the genetics of sugar metabolism.</title>
        <authorList>
            <person name="Cooper E.A."/>
            <person name="Brenton Z.W."/>
            <person name="Flinn B.S."/>
            <person name="Jenkins J."/>
            <person name="Shu S."/>
            <person name="Flowers D."/>
            <person name="Luo F."/>
            <person name="Wang Y."/>
            <person name="Xia P."/>
            <person name="Barry K."/>
            <person name="Daum C."/>
            <person name="Lipzen A."/>
            <person name="Yoshinaga Y."/>
            <person name="Schmutz J."/>
            <person name="Saski C."/>
            <person name="Vermerris W."/>
            <person name="Kresovich S."/>
        </authorList>
    </citation>
    <scope>NUCLEOTIDE SEQUENCE</scope>
</reference>
<dbReference type="Proteomes" id="UP000807115">
    <property type="component" value="Chromosome 8"/>
</dbReference>
<accession>A0A921U775</accession>
<proteinExistence type="predicted"/>
<evidence type="ECO:0000313" key="2">
    <source>
        <dbReference type="EMBL" id="KAG0520090.1"/>
    </source>
</evidence>
<dbReference type="EMBL" id="CM027687">
    <property type="protein sequence ID" value="KAG0520090.1"/>
    <property type="molecule type" value="Genomic_DNA"/>
</dbReference>
<sequence length="377" mass="40350">MLFVLQSSRPPPASVRKIGEVGSAISNPSRIQDVVDASGTGCRGVCQCQAAQASAAAKLLEPQMGVAAGRPAPPGRVAVAGRRRRPARLRPLPGPSAAAGGPARTPRLAARRWMMLPEGHGLYPGHADLGGYARFLNLDTRRMLAVRLLHPFTGDVTDLPPLAPLLPQLGTVLLSCPAPYTGSRSSRTWPVLLLASVIEVEEEPSPSPSRLCVFLERAMDSGKLAIAIRQCNTPFPFRGKLLCGRNVHQVLQIDPPVQDEAASSSTGFDSSSMSQILAYKPVDLVQQRFLRVTSIGGNCLIAGERSMSVSSRVLPTVEGDSVIHVSLKKTTSEAVDDCRAQGPSDLVHCLFSCRTCSLWNRGLVYRRKPQADAVLQS</sequence>
<dbReference type="PANTHER" id="PTHR33165">
    <property type="entry name" value="F-BOX DOMAIN CONTAINING PROTEIN-LIKE-RELATED"/>
    <property type="match status" value="1"/>
</dbReference>
<dbReference type="AlphaFoldDB" id="A0A921U775"/>
<feature type="compositionally biased region" description="Low complexity" evidence="1">
    <location>
        <begin position="89"/>
        <end position="104"/>
    </location>
</feature>
<name>A0A921U775_SORBI</name>